<dbReference type="Proteomes" id="UP000005744">
    <property type="component" value="Unassembled WGS sequence"/>
</dbReference>
<feature type="domain" description="Aspartate/glutamate/uridylate kinase" evidence="1">
    <location>
        <begin position="2"/>
        <end position="142"/>
    </location>
</feature>
<dbReference type="Gene3D" id="3.40.1160.10">
    <property type="entry name" value="Acetylglutamate kinase-like"/>
    <property type="match status" value="1"/>
</dbReference>
<dbReference type="OrthoDB" id="8526978at2"/>
<dbReference type="AlphaFoldDB" id="I3CJ07"/>
<dbReference type="RefSeq" id="WP_002690910.1">
    <property type="nucleotide sequence ID" value="NZ_JH600070.1"/>
</dbReference>
<protein>
    <submittedName>
        <fullName evidence="2">Putative kinase, aspartokinase/uridylate kinase</fullName>
    </submittedName>
</protein>
<dbReference type="HOGENOM" id="CLU_089197_1_0_6"/>
<reference evidence="2 3" key="1">
    <citation type="submission" date="2011-11" db="EMBL/GenBank/DDBJ databases">
        <title>Improved High-Quality Draft sequence of Beggiatoa alba B18lD.</title>
        <authorList>
            <consortium name="US DOE Joint Genome Institute"/>
            <person name="Lucas S."/>
            <person name="Han J."/>
            <person name="Lapidus A."/>
            <person name="Cheng J.-F."/>
            <person name="Goodwin L."/>
            <person name="Pitluck S."/>
            <person name="Peters L."/>
            <person name="Mikhailova N."/>
            <person name="Held B."/>
            <person name="Detter J.C."/>
            <person name="Han C."/>
            <person name="Tapia R."/>
            <person name="Land M."/>
            <person name="Hauser L."/>
            <person name="Kyrpides N."/>
            <person name="Ivanova N."/>
            <person name="Pagani I."/>
            <person name="Samuel K."/>
            <person name="Teske A."/>
            <person name="Mueller J."/>
            <person name="Woyke T."/>
        </authorList>
    </citation>
    <scope>NUCLEOTIDE SEQUENCE [LARGE SCALE GENOMIC DNA]</scope>
    <source>
        <strain evidence="2 3">B18LD</strain>
    </source>
</reference>
<organism evidence="2 3">
    <name type="scientific">Beggiatoa alba B18LD</name>
    <dbReference type="NCBI Taxonomy" id="395493"/>
    <lineage>
        <taxon>Bacteria</taxon>
        <taxon>Pseudomonadati</taxon>
        <taxon>Pseudomonadota</taxon>
        <taxon>Gammaproteobacteria</taxon>
        <taxon>Thiotrichales</taxon>
        <taxon>Thiotrichaceae</taxon>
        <taxon>Beggiatoa</taxon>
    </lineage>
</organism>
<evidence type="ECO:0000313" key="3">
    <source>
        <dbReference type="Proteomes" id="UP000005744"/>
    </source>
</evidence>
<dbReference type="SUPFAM" id="SSF53633">
    <property type="entry name" value="Carbamate kinase-like"/>
    <property type="match status" value="1"/>
</dbReference>
<dbReference type="Pfam" id="PF00696">
    <property type="entry name" value="AA_kinase"/>
    <property type="match status" value="1"/>
</dbReference>
<keyword evidence="2" id="KW-0808">Transferase</keyword>
<keyword evidence="2" id="KW-0418">Kinase</keyword>
<evidence type="ECO:0000259" key="1">
    <source>
        <dbReference type="Pfam" id="PF00696"/>
    </source>
</evidence>
<dbReference type="GO" id="GO:0016301">
    <property type="term" value="F:kinase activity"/>
    <property type="evidence" value="ECO:0007669"/>
    <property type="project" value="UniProtKB-KW"/>
</dbReference>
<sequence length="188" mass="21248">MWVVKLGGSLANSANLPPLLDMLTRFNKQQLVLVAGGGLFADHVRHAQTIWHFSDHHAHYMAILAMEQYAWLLHSIQPNLHPARTLADIQKLTAHNKIPLWFPYQMTQAQTDIEESWAMTSDSLAAWLAQQLQASRLILVKSAPTPAPNTTLEQLIQQGIIDPCLPRYSQQIPVTCIHYADLETRLTR</sequence>
<accession>I3CJ07</accession>
<proteinExistence type="predicted"/>
<name>I3CJ07_9GAMM</name>
<dbReference type="InterPro" id="IPR001048">
    <property type="entry name" value="Asp/Glu/Uridylate_kinase"/>
</dbReference>
<dbReference type="STRING" id="395493.BegalDRAFT_2765"/>
<keyword evidence="3" id="KW-1185">Reference proteome</keyword>
<dbReference type="InterPro" id="IPR036393">
    <property type="entry name" value="AceGlu_kinase-like_sf"/>
</dbReference>
<dbReference type="EMBL" id="JH600070">
    <property type="protein sequence ID" value="EIJ43600.1"/>
    <property type="molecule type" value="Genomic_DNA"/>
</dbReference>
<gene>
    <name evidence="2" type="ORF">BegalDRAFT_2765</name>
</gene>
<evidence type="ECO:0000313" key="2">
    <source>
        <dbReference type="EMBL" id="EIJ43600.1"/>
    </source>
</evidence>
<dbReference type="eggNOG" id="COG2054">
    <property type="taxonomic scope" value="Bacteria"/>
</dbReference>